<protein>
    <submittedName>
        <fullName evidence="2">ParA family protein</fullName>
    </submittedName>
</protein>
<dbReference type="Gene3D" id="3.40.50.300">
    <property type="entry name" value="P-loop containing nucleotide triphosphate hydrolases"/>
    <property type="match status" value="1"/>
</dbReference>
<evidence type="ECO:0000259" key="1">
    <source>
        <dbReference type="Pfam" id="PF13614"/>
    </source>
</evidence>
<dbReference type="InterPro" id="IPR050678">
    <property type="entry name" value="DNA_Partitioning_ATPase"/>
</dbReference>
<dbReference type="PANTHER" id="PTHR13696">
    <property type="entry name" value="P-LOOP CONTAINING NUCLEOSIDE TRIPHOSPHATE HYDROLASE"/>
    <property type="match status" value="1"/>
</dbReference>
<dbReference type="CDD" id="cd02042">
    <property type="entry name" value="ParAB_family"/>
    <property type="match status" value="1"/>
</dbReference>
<proteinExistence type="predicted"/>
<evidence type="ECO:0000313" key="3">
    <source>
        <dbReference type="Proteomes" id="UP000287910"/>
    </source>
</evidence>
<reference evidence="2 3" key="1">
    <citation type="submission" date="2018-12" db="EMBL/GenBank/DDBJ databases">
        <title>Lysinibacillus antri sp. nov., isolated from a cave soil.</title>
        <authorList>
            <person name="Narsing Rao M.P."/>
            <person name="Zhang H."/>
            <person name="Dong Z.-Y."/>
            <person name="Niu X.-K."/>
            <person name="Zhang K."/>
            <person name="Fang B.-Z."/>
            <person name="Kang Y.-Q."/>
            <person name="Xiao M."/>
            <person name="Li W.-J."/>
        </authorList>
    </citation>
    <scope>NUCLEOTIDE SEQUENCE [LARGE SCALE GENOMIC DNA]</scope>
    <source>
        <strain evidence="2 3">SYSU K30002</strain>
    </source>
</reference>
<dbReference type="PANTHER" id="PTHR13696:SF52">
    <property type="entry name" value="PARA FAMILY PROTEIN CT_582"/>
    <property type="match status" value="1"/>
</dbReference>
<sequence length="286" mass="32206">MKKNEEAVIVTFGNFKGGTGKTTNSTMIAHALAEMGYKVLLCDQDPQANATTLFLKTKALLTDEIVAFNKTLMAAIQDEELGQIVTEIKENLYLLPSFSDFAFYPRYLEKKFPSDTSERVKYFSTLIQPLKKDYDFIFIDVPPTISIITDAALYASDYVVVVLQTQERSLQGAEVFTSYLQSLIDDYDATLDIIGILPVLLKNGAAVDLATLENARQIFGVENLFTNVVNNMERLKRFDITGITNEDIHDRKVHRSYETIAKEFLNRLEAELAEVNGVEQLTEQSN</sequence>
<dbReference type="Pfam" id="PF13614">
    <property type="entry name" value="AAA_31"/>
    <property type="match status" value="1"/>
</dbReference>
<dbReference type="EMBL" id="RYYR01000038">
    <property type="protein sequence ID" value="RUL47440.1"/>
    <property type="molecule type" value="Genomic_DNA"/>
</dbReference>
<dbReference type="RefSeq" id="WP_126660594.1">
    <property type="nucleotide sequence ID" value="NZ_RYYR01000038.1"/>
</dbReference>
<name>A0A3S0P3K7_9BACI</name>
<feature type="domain" description="AAA" evidence="1">
    <location>
        <begin position="9"/>
        <end position="193"/>
    </location>
</feature>
<keyword evidence="3" id="KW-1185">Reference proteome</keyword>
<dbReference type="InterPro" id="IPR025669">
    <property type="entry name" value="AAA_dom"/>
</dbReference>
<dbReference type="AlphaFoldDB" id="A0A3S0P3K7"/>
<accession>A0A3S0P3K7</accession>
<dbReference type="SUPFAM" id="SSF52540">
    <property type="entry name" value="P-loop containing nucleoside triphosphate hydrolases"/>
    <property type="match status" value="1"/>
</dbReference>
<gene>
    <name evidence="2" type="ORF">EK386_18150</name>
</gene>
<comment type="caution">
    <text evidence="2">The sequence shown here is derived from an EMBL/GenBank/DDBJ whole genome shotgun (WGS) entry which is preliminary data.</text>
</comment>
<organism evidence="2 3">
    <name type="scientific">Lysinibacillus antri</name>
    <dbReference type="NCBI Taxonomy" id="2498145"/>
    <lineage>
        <taxon>Bacteria</taxon>
        <taxon>Bacillati</taxon>
        <taxon>Bacillota</taxon>
        <taxon>Bacilli</taxon>
        <taxon>Bacillales</taxon>
        <taxon>Bacillaceae</taxon>
        <taxon>Lysinibacillus</taxon>
    </lineage>
</organism>
<dbReference type="Proteomes" id="UP000287910">
    <property type="component" value="Unassembled WGS sequence"/>
</dbReference>
<evidence type="ECO:0000313" key="2">
    <source>
        <dbReference type="EMBL" id="RUL47440.1"/>
    </source>
</evidence>
<dbReference type="InterPro" id="IPR027417">
    <property type="entry name" value="P-loop_NTPase"/>
</dbReference>